<evidence type="ECO:0000313" key="1">
    <source>
        <dbReference type="EMBL" id="KZS20321.1"/>
    </source>
</evidence>
<name>A0A162R8X8_9CRUS</name>
<dbReference type="EMBL" id="LRGB01000220">
    <property type="protein sequence ID" value="KZS20321.1"/>
    <property type="molecule type" value="Genomic_DNA"/>
</dbReference>
<proteinExistence type="predicted"/>
<dbReference type="AlphaFoldDB" id="A0A162R8X8"/>
<comment type="caution">
    <text evidence="1">The sequence shown here is derived from an EMBL/GenBank/DDBJ whole genome shotgun (WGS) entry which is preliminary data.</text>
</comment>
<evidence type="ECO:0000313" key="2">
    <source>
        <dbReference type="Proteomes" id="UP000076858"/>
    </source>
</evidence>
<sequence length="55" mass="6292">MFDAVFCLNGSTCCSRRLLYLVESSLPSTREIDEFIVNIQLQARTVLEIFSFSDL</sequence>
<gene>
    <name evidence="1" type="ORF">APZ42_013024</name>
</gene>
<reference evidence="1 2" key="1">
    <citation type="submission" date="2016-03" db="EMBL/GenBank/DDBJ databases">
        <title>EvidentialGene: Evidence-directed Construction of Genes on Genomes.</title>
        <authorList>
            <person name="Gilbert D.G."/>
            <person name="Choi J.-H."/>
            <person name="Mockaitis K."/>
            <person name="Colbourne J."/>
            <person name="Pfrender M."/>
        </authorList>
    </citation>
    <scope>NUCLEOTIDE SEQUENCE [LARGE SCALE GENOMIC DNA]</scope>
    <source>
        <strain evidence="1 2">Xinb3</strain>
        <tissue evidence="1">Complete organism</tissue>
    </source>
</reference>
<protein>
    <submittedName>
        <fullName evidence="1">Uncharacterized protein</fullName>
    </submittedName>
</protein>
<dbReference type="Proteomes" id="UP000076858">
    <property type="component" value="Unassembled WGS sequence"/>
</dbReference>
<organism evidence="1 2">
    <name type="scientific">Daphnia magna</name>
    <dbReference type="NCBI Taxonomy" id="35525"/>
    <lineage>
        <taxon>Eukaryota</taxon>
        <taxon>Metazoa</taxon>
        <taxon>Ecdysozoa</taxon>
        <taxon>Arthropoda</taxon>
        <taxon>Crustacea</taxon>
        <taxon>Branchiopoda</taxon>
        <taxon>Diplostraca</taxon>
        <taxon>Cladocera</taxon>
        <taxon>Anomopoda</taxon>
        <taxon>Daphniidae</taxon>
        <taxon>Daphnia</taxon>
    </lineage>
</organism>
<keyword evidence="2" id="KW-1185">Reference proteome</keyword>
<accession>A0A162R8X8</accession>